<protein>
    <recommendedName>
        <fullName evidence="3">(d)CMP kinase</fullName>
    </recommendedName>
</protein>
<dbReference type="AlphaFoldDB" id="A0A919TEY5"/>
<comment type="caution">
    <text evidence="1">The sequence shown here is derived from an EMBL/GenBank/DDBJ whole genome shotgun (WGS) entry which is preliminary data.</text>
</comment>
<name>A0A919TEY5_9ACTN</name>
<dbReference type="RefSeq" id="WP_213010094.1">
    <property type="nucleotide sequence ID" value="NZ_BOQN01000079.1"/>
</dbReference>
<evidence type="ECO:0000313" key="2">
    <source>
        <dbReference type="Proteomes" id="UP000677082"/>
    </source>
</evidence>
<keyword evidence="2" id="KW-1185">Reference proteome</keyword>
<reference evidence="1 2" key="1">
    <citation type="submission" date="2021-03" db="EMBL/GenBank/DDBJ databases">
        <title>Whole genome shotgun sequence of Actinoplanes toevensis NBRC 105298.</title>
        <authorList>
            <person name="Komaki H."/>
            <person name="Tamura T."/>
        </authorList>
    </citation>
    <scope>NUCLEOTIDE SEQUENCE [LARGE SCALE GENOMIC DNA]</scope>
    <source>
        <strain evidence="1 2">NBRC 105298</strain>
    </source>
</reference>
<dbReference type="InterPro" id="IPR027417">
    <property type="entry name" value="P-loop_NTPase"/>
</dbReference>
<organism evidence="1 2">
    <name type="scientific">Paractinoplanes toevensis</name>
    <dbReference type="NCBI Taxonomy" id="571911"/>
    <lineage>
        <taxon>Bacteria</taxon>
        <taxon>Bacillati</taxon>
        <taxon>Actinomycetota</taxon>
        <taxon>Actinomycetes</taxon>
        <taxon>Micromonosporales</taxon>
        <taxon>Micromonosporaceae</taxon>
        <taxon>Paractinoplanes</taxon>
    </lineage>
</organism>
<accession>A0A919TEY5</accession>
<gene>
    <name evidence="1" type="ORF">Ato02nite_060980</name>
</gene>
<dbReference type="SUPFAM" id="SSF52540">
    <property type="entry name" value="P-loop containing nucleoside triphosphate hydrolases"/>
    <property type="match status" value="1"/>
</dbReference>
<dbReference type="EMBL" id="BOQN01000079">
    <property type="protein sequence ID" value="GIM94305.1"/>
    <property type="molecule type" value="Genomic_DNA"/>
</dbReference>
<dbReference type="Proteomes" id="UP000677082">
    <property type="component" value="Unassembled WGS sequence"/>
</dbReference>
<sequence>MSNLEVSRIAAEVTAREPVDGIRIVGVDGPSGAGKSHLARELAEALAAPIIEIDDFVSWDDFAGWWPRFEAQVLTPLLRGEAATYQARAWSDWYGNTLGEWKTQPWSPAIIVEGVTCTRRETIGRLAYAIWVDAPAPVRLARGLARDQAFPGAEQLWHNWMAEEARFFTADGTRARADLVVDNNLTLP</sequence>
<evidence type="ECO:0008006" key="3">
    <source>
        <dbReference type="Google" id="ProtNLM"/>
    </source>
</evidence>
<evidence type="ECO:0000313" key="1">
    <source>
        <dbReference type="EMBL" id="GIM94305.1"/>
    </source>
</evidence>
<proteinExistence type="predicted"/>
<dbReference type="Gene3D" id="3.40.50.300">
    <property type="entry name" value="P-loop containing nucleotide triphosphate hydrolases"/>
    <property type="match status" value="1"/>
</dbReference>